<dbReference type="Gene3D" id="1.10.357.140">
    <property type="entry name" value="UbiA prenyltransferase"/>
    <property type="match status" value="1"/>
</dbReference>
<protein>
    <recommendedName>
        <fullName evidence="11 12">4-hydroxybenzoate octaprenyltransferase</fullName>
        <ecNumber evidence="11 12">2.5.1.39</ecNumber>
    </recommendedName>
    <alternativeName>
        <fullName evidence="11">4-HB polyprenyltransferase</fullName>
    </alternativeName>
</protein>
<dbReference type="EMBL" id="WHNW01000002">
    <property type="protein sequence ID" value="MPV85492.1"/>
    <property type="molecule type" value="Genomic_DNA"/>
</dbReference>
<keyword evidence="11" id="KW-0460">Magnesium</keyword>
<feature type="transmembrane region" description="Helical" evidence="11">
    <location>
        <begin position="259"/>
        <end position="283"/>
    </location>
</feature>
<reference evidence="13 14" key="1">
    <citation type="submission" date="2019-10" db="EMBL/GenBank/DDBJ databases">
        <title>Cardiobacteriales fam. a chemoheterotrophic member of the order Cardiobacteriales, and proposal of Cardiobacteriales fam. nov.</title>
        <authorList>
            <person name="Wang C."/>
        </authorList>
    </citation>
    <scope>NUCLEOTIDE SEQUENCE [LARGE SCALE GENOMIC DNA]</scope>
    <source>
        <strain evidence="13 14">ML27</strain>
    </source>
</reference>
<keyword evidence="14" id="KW-1185">Reference proteome</keyword>
<evidence type="ECO:0000256" key="1">
    <source>
        <dbReference type="ARBA" id="ARBA00001946"/>
    </source>
</evidence>
<evidence type="ECO:0000256" key="5">
    <source>
        <dbReference type="ARBA" id="ARBA00022519"/>
    </source>
</evidence>
<dbReference type="GO" id="GO:0006744">
    <property type="term" value="P:ubiquinone biosynthetic process"/>
    <property type="evidence" value="ECO:0007669"/>
    <property type="project" value="UniProtKB-UniRule"/>
</dbReference>
<dbReference type="CDD" id="cd13959">
    <property type="entry name" value="PT_UbiA_COQ2"/>
    <property type="match status" value="1"/>
</dbReference>
<evidence type="ECO:0000256" key="8">
    <source>
        <dbReference type="ARBA" id="ARBA00022692"/>
    </source>
</evidence>
<feature type="transmembrane region" description="Helical" evidence="11">
    <location>
        <begin position="41"/>
        <end position="65"/>
    </location>
</feature>
<evidence type="ECO:0000256" key="6">
    <source>
        <dbReference type="ARBA" id="ARBA00022679"/>
    </source>
</evidence>
<evidence type="ECO:0000256" key="12">
    <source>
        <dbReference type="NCBIfam" id="TIGR01474"/>
    </source>
</evidence>
<organism evidence="13 14">
    <name type="scientific">Ostreibacterium oceani</name>
    <dbReference type="NCBI Taxonomy" id="2654998"/>
    <lineage>
        <taxon>Bacteria</taxon>
        <taxon>Pseudomonadati</taxon>
        <taxon>Pseudomonadota</taxon>
        <taxon>Gammaproteobacteria</taxon>
        <taxon>Cardiobacteriales</taxon>
        <taxon>Ostreibacteriaceae</taxon>
        <taxon>Ostreibacterium</taxon>
    </lineage>
</organism>
<dbReference type="InterPro" id="IPR030470">
    <property type="entry name" value="UbiA_prenylTrfase_CS"/>
</dbReference>
<dbReference type="Gene3D" id="1.20.120.1780">
    <property type="entry name" value="UbiA prenyltransferase"/>
    <property type="match status" value="1"/>
</dbReference>
<dbReference type="GO" id="GO:0008412">
    <property type="term" value="F:4-hydroxybenzoate polyprenyltransferase activity"/>
    <property type="evidence" value="ECO:0007669"/>
    <property type="project" value="UniProtKB-UniRule"/>
</dbReference>
<feature type="transmembrane region" description="Helical" evidence="11">
    <location>
        <begin position="208"/>
        <end position="227"/>
    </location>
</feature>
<feature type="transmembrane region" description="Helical" evidence="11">
    <location>
        <begin position="139"/>
        <end position="158"/>
    </location>
</feature>
<dbReference type="PANTHER" id="PTHR11048">
    <property type="entry name" value="PRENYLTRANSFERASES"/>
    <property type="match status" value="1"/>
</dbReference>
<dbReference type="InterPro" id="IPR000537">
    <property type="entry name" value="UbiA_prenyltransferase"/>
</dbReference>
<gene>
    <name evidence="11" type="primary">ubiA</name>
    <name evidence="13" type="ORF">GCU85_01920</name>
</gene>
<name>A0A6N7ESL7_9GAMM</name>
<dbReference type="HAMAP" id="MF_01635">
    <property type="entry name" value="UbiA"/>
    <property type="match status" value="1"/>
</dbReference>
<dbReference type="InParanoid" id="A0A6N7ESL7"/>
<dbReference type="InterPro" id="IPR006370">
    <property type="entry name" value="HB_polyprenyltransferase-like"/>
</dbReference>
<comment type="pathway">
    <text evidence="11">Cofactor biosynthesis; ubiquinone biosynthesis.</text>
</comment>
<dbReference type="Pfam" id="PF01040">
    <property type="entry name" value="UbiA"/>
    <property type="match status" value="1"/>
</dbReference>
<keyword evidence="5 11" id="KW-0997">Cell inner membrane</keyword>
<comment type="caution">
    <text evidence="13">The sequence shown here is derived from an EMBL/GenBank/DDBJ whole genome shotgun (WGS) entry which is preliminary data.</text>
</comment>
<dbReference type="FunFam" id="1.20.120.1780:FF:000001">
    <property type="entry name" value="4-hydroxybenzoate octaprenyltransferase"/>
    <property type="match status" value="1"/>
</dbReference>
<keyword evidence="4 11" id="KW-1003">Cell membrane</keyword>
<evidence type="ECO:0000256" key="7">
    <source>
        <dbReference type="ARBA" id="ARBA00022688"/>
    </source>
</evidence>
<comment type="similarity">
    <text evidence="3 11">Belongs to the UbiA prenyltransferase family.</text>
</comment>
<dbReference type="AlphaFoldDB" id="A0A6N7ESL7"/>
<keyword evidence="6 11" id="KW-0808">Transferase</keyword>
<keyword evidence="7 11" id="KW-0831">Ubiquinone biosynthesis</keyword>
<dbReference type="InterPro" id="IPR044878">
    <property type="entry name" value="UbiA_sf"/>
</dbReference>
<accession>A0A6N7ESL7</accession>
<evidence type="ECO:0000256" key="2">
    <source>
        <dbReference type="ARBA" id="ARBA00004141"/>
    </source>
</evidence>
<evidence type="ECO:0000313" key="14">
    <source>
        <dbReference type="Proteomes" id="UP000471298"/>
    </source>
</evidence>
<dbReference type="RefSeq" id="WP_152808803.1">
    <property type="nucleotide sequence ID" value="NZ_WHNW01000002.1"/>
</dbReference>
<evidence type="ECO:0000256" key="3">
    <source>
        <dbReference type="ARBA" id="ARBA00005985"/>
    </source>
</evidence>
<evidence type="ECO:0000256" key="11">
    <source>
        <dbReference type="HAMAP-Rule" id="MF_01635"/>
    </source>
</evidence>
<dbReference type="UniPathway" id="UPA00232"/>
<comment type="function">
    <text evidence="11">Catalyzes the prenylation of para-hydroxybenzoate (PHB) with an all-trans polyprenyl group. Mediates the second step in the final reaction sequence of ubiquinone-8 (UQ-8) biosynthesis, which is the condensation of the polyisoprenoid side chain with PHB, generating the first membrane-bound Q intermediate 3-octaprenyl-4-hydroxybenzoate.</text>
</comment>
<comment type="cofactor">
    <cofactor evidence="1 11">
        <name>Mg(2+)</name>
        <dbReference type="ChEBI" id="CHEBI:18420"/>
    </cofactor>
</comment>
<keyword evidence="8 11" id="KW-0812">Transmembrane</keyword>
<comment type="subcellular location">
    <subcellularLocation>
        <location evidence="11">Cell inner membrane</location>
        <topology evidence="11">Multi-pass membrane protein</topology>
    </subcellularLocation>
    <subcellularLocation>
        <location evidence="2">Membrane</location>
        <topology evidence="2">Multi-pass membrane protein</topology>
    </subcellularLocation>
</comment>
<keyword evidence="10 11" id="KW-0472">Membrane</keyword>
<dbReference type="NCBIfam" id="TIGR01474">
    <property type="entry name" value="ubiA_proteo"/>
    <property type="match status" value="1"/>
</dbReference>
<evidence type="ECO:0000256" key="4">
    <source>
        <dbReference type="ARBA" id="ARBA00022475"/>
    </source>
</evidence>
<dbReference type="Proteomes" id="UP000471298">
    <property type="component" value="Unassembled WGS sequence"/>
</dbReference>
<comment type="catalytic activity">
    <reaction evidence="11">
        <text>all-trans-octaprenyl diphosphate + 4-hydroxybenzoate = 4-hydroxy-3-(all-trans-octaprenyl)benzoate + diphosphate</text>
        <dbReference type="Rhea" id="RHEA:27782"/>
        <dbReference type="ChEBI" id="CHEBI:1617"/>
        <dbReference type="ChEBI" id="CHEBI:17879"/>
        <dbReference type="ChEBI" id="CHEBI:33019"/>
        <dbReference type="ChEBI" id="CHEBI:57711"/>
        <dbReference type="EC" id="2.5.1.39"/>
    </reaction>
</comment>
<feature type="transmembrane region" description="Helical" evidence="11">
    <location>
        <begin position="113"/>
        <end position="130"/>
    </location>
</feature>
<dbReference type="FunFam" id="1.10.357.140:FF:000008">
    <property type="entry name" value="4-hydroxybenzoate octaprenyltransferase"/>
    <property type="match status" value="1"/>
</dbReference>
<evidence type="ECO:0000256" key="10">
    <source>
        <dbReference type="ARBA" id="ARBA00023136"/>
    </source>
</evidence>
<evidence type="ECO:0000256" key="9">
    <source>
        <dbReference type="ARBA" id="ARBA00022989"/>
    </source>
</evidence>
<feature type="transmembrane region" description="Helical" evidence="11">
    <location>
        <begin position="233"/>
        <end position="252"/>
    </location>
</feature>
<feature type="transmembrane region" description="Helical" evidence="11">
    <location>
        <begin position="18"/>
        <end position="35"/>
    </location>
</feature>
<proteinExistence type="inferred from homology"/>
<dbReference type="FunCoup" id="A0A6N7ESL7">
    <property type="interactions" value="363"/>
</dbReference>
<feature type="transmembrane region" description="Helical" evidence="11">
    <location>
        <begin position="164"/>
        <end position="187"/>
    </location>
</feature>
<feature type="transmembrane region" description="Helical" evidence="11">
    <location>
        <begin position="86"/>
        <end position="107"/>
    </location>
</feature>
<sequence>MKPTLTAIIQLMRADRPIGTVLLAMPMLWALWLAADGSPSAFYTVIFLVGAWVMRSAGCVINDFADRKIDGHVQRTQQRPLVQGIISARGALIVFAGLLLIAFFLLLLLPARAMLPAVITVMLVLLYPLTKRFFDCPQLVLGMAFSCAILMVYITILGRLPVSAWLLMLASICWTLIYDTLYALVDAPDDAKIGVKSSARWFGRQTKTILLVLMGVFLGLMAIIGLINQMAGYYYLGLLLAAGCFCYQMQLYQQQTGEAFFAAFLNNQWVGVLIFLGIMLSYLP</sequence>
<dbReference type="PROSITE" id="PS00943">
    <property type="entry name" value="UBIA"/>
    <property type="match status" value="1"/>
</dbReference>
<dbReference type="InterPro" id="IPR039653">
    <property type="entry name" value="Prenyltransferase"/>
</dbReference>
<evidence type="ECO:0000313" key="13">
    <source>
        <dbReference type="EMBL" id="MPV85492.1"/>
    </source>
</evidence>
<dbReference type="EC" id="2.5.1.39" evidence="11 12"/>
<keyword evidence="9 11" id="KW-1133">Transmembrane helix</keyword>
<dbReference type="GO" id="GO:0005886">
    <property type="term" value="C:plasma membrane"/>
    <property type="evidence" value="ECO:0007669"/>
    <property type="project" value="UniProtKB-SubCell"/>
</dbReference>
<dbReference type="PANTHER" id="PTHR11048:SF28">
    <property type="entry name" value="4-HYDROXYBENZOATE POLYPRENYLTRANSFERASE, MITOCHONDRIAL"/>
    <property type="match status" value="1"/>
</dbReference>